<feature type="domain" description="GT44" evidence="6">
    <location>
        <begin position="341"/>
        <end position="860"/>
    </location>
</feature>
<sequence>MTLPEIAPVSSTKNRSDIAVPSTNSSSANASSLFIYDIDLHKNHSTEDVVKIGKQLQDQFYNMKENRNLSFSASPSHHSGNWKTSFLYNLAQLVAQIFPNTIVPAKILPNTTVIPPPSEPQDPQEGATQENPMAPEKNLTTKDPIPIGPTQKNPLPKIKPLIKKKPTTQEKTPSQHQPRVSSASSVPEKKKPFVERAPIPRALKRFPSEVSSEEVSRVKEPKKSSRRKRALEPEESDDVATSTPYDLTPETIAEKLKLTPEQIKLSQVSLNNLKKAIRRYLSLSEALGERNSRVGQDLLVKQSTFLNNIRVRAKLEETAEYKQVMTTIKTEFDSHRVKINKHFHGIWIAGAPPDGTDVYIKTFLQAYNDFDFYFWVDGHAYAAAKFSSMLKKIAFDSAVAELRSATSQEVKDFVKQYDELKANYEIANNRELKQSYYEALHKLFEQYQKISKEIRSNFDAMFLKNMVTSQDGFFNYCILKGLGTTNDETRIEYLQNVLKLPEEDIKQYKDLIEANKKKIQGIVDKVNKDLGSEKVFIKDIRELHSMKDKVNTYNYEMEMLLRWNYPAASDQTRMYMLKEYGGIYTDLDMMPQYSKEVTQMIMDIGGNRFFESLPIRRAISDGVLKLANGERGITIEQISQDIDISKLLRDDRKKVTELLKQIEEKLPAVTKADKAKSSKDSESEEDKKKDKDGKEKDKSKEESEKSKNGEDGKDGEKAKAQGSEGEGAKAKVPGDSDTKFSLFQRMAPDSVRDLMPILQRYHKWNTGWNVRGLNGLMMAHQGSATVDAVIEGQRRAYDELKGLRESVLSGEYFKKIEDLKDLDHKALIGGHLVENYLGGSLFSNFRQDTIIAGALSTLGISGPDLIMKEMKAYFRNLGPIGEDYLDGKRLAKKAFLGAYNKIIVEGKETYDWLNPISIGANDVTPADESTWCGVKQRCVAELLFSDDSKLSPERPKGITRTQVNKEDFTKLWKEESKKRLPKDLLDKFNALIEDSNFDILKFSELDRELYTFYNQLGDDFAAKNSIFSLQVQMADLIRAMSFPVSNQVNLFLNFHNNLNLDLEKSIKLYLQSHTQTQIVLWHSTINDRVMFLRDILSIVERDRLLKESFSDPEETPISEAEQNLLSEWSELQSKDTLDILGSQEQEKLLAISSLIYESDVLSSRVTQIENKLSSGAYYLRLEETLAGWASLSSQDLKKKVIDYMKATMGKDQHPDQQKRKLFDDLYEQGFKKRIEEPIKKIQEFIKKLPEPERIFLLNMDNYLKNAELFLNLATEGYAFSDLTEISRYLLAEYGISGIFSEGSVFPAPSNTLVDILKATLGDDYETMHDVLPTIYSWLAEDYDSKESQKFFNDLPEDLRKKLEGKTAKNLLTPPIDTQVSGWGMRFGMEGGRETENTMTSVSPGFFNGASYSMNRYLSALFSIHRRIQLGSLTEDFVKYILESKGASCFLHDKTAIEKLLQASKEKKYLSLTEIHQTLSNQVNLAEASAKLMTVVLPGIGRIIEREGDFSRPLLTTMTDSVALHSYDYTGVGLSKDIFSVPHEVPTTQSVVEQAKYTLISWPEFYHSLSTLWSDLARHYGADVLSAHPQSFLYEIEGRCMGLSMLYMSAESAASYRLLQENLETVSALFQTKEREHLPLTKSDQDLLNRSLSLINWLQYQGNRFLLEKKILTEKSWNIQTLTHIFETQNTKSLLITTPTHTLTLSFMDSFFRVTDPNFGHVDFPSIVMALHFIEEMVQSSDLIKMRYGISNEKPISEQLKVFFPATQEAKNAWFSSTDAGLLSHYQETTLEKMRQRGATVIERIRTTWATLYKIGGSIEHRRIDENTSNKDLDQMKLNGDVLEDFISKNALSADLVTLILTLLETRGIEDGTKHVSPSLIVETPREAASLLKLIQSSTSKTKSALKGFFSDLYNKIKTKQLDGKTPPKVTIHDDDSVSLEFKKGSSIEKISFPKSTFVSLFRDFGQLVNGVGASGVTDLELGMSIVSLVQYIRLVQEGRGDEPLAIANLFLDMKELTEMTLGSVLQACYKKFITSEGIDGFRLENLLAEQFRKVATKTGGKIGNAFSKIATVLELPVLETLVGTWDLVDSIQTLIHSDNRPDRVGATVDVAFNSITLGITLASVAAPSLMLAAGPLAAIGMGASAIARNVALREDRHEKWKVYKKFLTDGSAHILFASPERHLLDFSGNYVLGNFYLDLRQNPPILKGDRSYNSNWRIGNKAGWTDWEIRDKIGYAYRMSPSYALAQGHANSFWPSSIPEIPEGVYRTVILGYGATYEAVTEVVYLSNQVVWREAIMEQTSRYYQDPLKAKNRASTVIGGNEPLTVIPTRLLEKDTRETLDFASSYKDYKITLVGGKGGLTVQVGGAGYYNLTGDPHVDNTISFRAIPPPFGVNFNLTLLEQDVPFIRPNGTRENMLKILQTGFNTIIGSSSGNDTFVGNIDTKFYVSPKGGTIYSGGGDVEYHVPKLTAPLNIFLSKNSTSHLIITEMDASHLKPVSGSLSLASNTQLLDEQLSGIYVFNEDKSTNFSRWVDHYEARLGDGLTVVPVYVIEKDKKKEPQITLGVKSCNLVKWQKKHPEGIISPEYALRWLTKRSWEIAAEVKFTLEQGTAIYFKESKKVTYYPAPYTTLEIFQEQDIRVVIQGSQGDTYVLSTIYYSAQITKQTEIFLAHDDILYPQILDVSSIIPKTIMAKRSGIQQIDIEISSSEHRLAVRLTWKGPLPSKSKIKINDSTQIRLGFVDSELTKSKYPYAWNVIYHEKTLIPERVENVRSLNNTVILMLSENKRKNEHLFAIENSEDINIKMHGQMQSGHITGAYKEDLKTKIYFTKNLNEFDITTDAHKTKYLFFTDNDKNTDTGTNILFYSTLYPKILYAKETPLSRYSQRVWSSYDELNVENTSLYLENFIRYVIDEETDALYRQLLYVQNLVSIRNTDLLLKLFYVRHTKGIGSVLITFKNFFVDSMNDISEKTFLKEALPLLAENAHKLINPKYREFLELRLGDETLNLAILVQEFSSKEHILPMSQDKHKLLIPEKFQEMDLAVLTYTIDPKDTELPSTTLSFLEGALKEFRLPLPTSPIGSYYLDPVSGDLYATRILMKTPQTKAFVITFKGYKKNREAFYPFVLTSMHTPEISTRNVGTALQFYGPELRHIEFGFTTHHTDKGEDRVQDKAISRSRMIFFNNDQVLRYDPLTVKQFFSRTDLLMADLKTRAREAHIDDFSLRSQMYDSYLLEAAMHLDKPVPKWEISPSLLKGAITYYKSEVPTWVRYRLRAASRVKLPAKGVTLYLTTSQNNIFKKKRSQGFDIFYSFIGLEPFLTPHEKSGDTSLNLKQDVTLIVRKIDETEYNKKRIYIVMELAPEETEKLKNDPNVITLPIKT</sequence>
<dbReference type="Pfam" id="PF12919">
    <property type="entry name" value="TcdA_TcdB"/>
    <property type="match status" value="1"/>
</dbReference>
<dbReference type="GO" id="GO:0016757">
    <property type="term" value="F:glycosyltransferase activity"/>
    <property type="evidence" value="ECO:0007669"/>
    <property type="project" value="InterPro"/>
</dbReference>
<feature type="compositionally biased region" description="Polar residues" evidence="4">
    <location>
        <begin position="169"/>
        <end position="185"/>
    </location>
</feature>
<dbReference type="KEGG" id="cpm:G5S_0934"/>
<proteinExistence type="predicted"/>
<reference evidence="7 8" key="1">
    <citation type="journal article" date="2011" name="J. Bacteriol.">
        <title>Genome sequence of the obligate intracellular animal pathogen Chlamydia pecorum E58.</title>
        <authorList>
            <person name="Mojica S."/>
            <person name="Huot Creasy H."/>
            <person name="Daugherty S."/>
            <person name="Read T.D."/>
            <person name="Kim T."/>
            <person name="Kaltenboeck B."/>
            <person name="Bavoil P."/>
            <person name="Myers G.S."/>
        </authorList>
    </citation>
    <scope>NUCLEOTIDE SEQUENCE [LARGE SCALE GENOMIC DNA]</scope>
    <source>
        <strain evidence="7 8">E58</strain>
    </source>
</reference>
<keyword evidence="8" id="KW-1185">Reference proteome</keyword>
<dbReference type="InterPro" id="IPR006473">
    <property type="entry name" value="Peptidase_C58_Yopt"/>
</dbReference>
<dbReference type="GO" id="GO:0004197">
    <property type="term" value="F:cysteine-type endopeptidase activity"/>
    <property type="evidence" value="ECO:0007669"/>
    <property type="project" value="InterPro"/>
</dbReference>
<evidence type="ECO:0000256" key="3">
    <source>
        <dbReference type="ARBA" id="ARBA00022807"/>
    </source>
</evidence>
<feature type="compositionally biased region" description="Basic and acidic residues" evidence="4">
    <location>
        <begin position="726"/>
        <end position="736"/>
    </location>
</feature>
<dbReference type="RefSeq" id="WP_013712944.1">
    <property type="nucleotide sequence ID" value="NC_015408.1"/>
</dbReference>
<feature type="domain" description="TcdA/TcdB toxin N-terminal helical" evidence="5">
    <location>
        <begin position="245"/>
        <end position="309"/>
    </location>
</feature>
<organism evidence="7 8">
    <name type="scientific">Chlamydia pecorum (strain ATCC VR-628 / DSM 29919 / E58)</name>
    <name type="common">Chlamydophila pecorum</name>
    <dbReference type="NCBI Taxonomy" id="331635"/>
    <lineage>
        <taxon>Bacteria</taxon>
        <taxon>Pseudomonadati</taxon>
        <taxon>Chlamydiota</taxon>
        <taxon>Chlamydiia</taxon>
        <taxon>Chlamydiales</taxon>
        <taxon>Chlamydiaceae</taxon>
        <taxon>Chlamydia/Chlamydophila group</taxon>
        <taxon>Chlamydia</taxon>
    </lineage>
</organism>
<evidence type="ECO:0000313" key="7">
    <source>
        <dbReference type="EMBL" id="AEB41866.1"/>
    </source>
</evidence>
<evidence type="ECO:0000256" key="1">
    <source>
        <dbReference type="ARBA" id="ARBA00022670"/>
    </source>
</evidence>
<accession>A0AA34RDR8</accession>
<dbReference type="Proteomes" id="UP000008305">
    <property type="component" value="Chromosome"/>
</dbReference>
<evidence type="ECO:0000259" key="6">
    <source>
        <dbReference type="Pfam" id="PF12919"/>
    </source>
</evidence>
<dbReference type="InterPro" id="IPR024770">
    <property type="entry name" value="TcdA/TcdB_cat"/>
</dbReference>
<feature type="compositionally biased region" description="Basic and acidic residues" evidence="4">
    <location>
        <begin position="214"/>
        <end position="223"/>
    </location>
</feature>
<feature type="region of interest" description="Disordered" evidence="4">
    <location>
        <begin position="1"/>
        <end position="27"/>
    </location>
</feature>
<feature type="compositionally biased region" description="Basic and acidic residues" evidence="4">
    <location>
        <begin position="670"/>
        <end position="719"/>
    </location>
</feature>
<gene>
    <name evidence="7" type="ordered locus">G5S_0934</name>
</gene>
<dbReference type="Gene3D" id="3.90.550.20">
    <property type="match status" value="1"/>
</dbReference>
<evidence type="ECO:0000259" key="5">
    <source>
        <dbReference type="Pfam" id="PF12918"/>
    </source>
</evidence>
<keyword evidence="1" id="KW-0645">Protease</keyword>
<dbReference type="InterPro" id="IPR029044">
    <property type="entry name" value="Nucleotide-diphossugar_trans"/>
</dbReference>
<keyword evidence="2" id="KW-0378">Hydrolase</keyword>
<keyword evidence="3" id="KW-0788">Thiol protease</keyword>
<dbReference type="Pfam" id="PF12918">
    <property type="entry name" value="TcdB_N"/>
    <property type="match status" value="1"/>
</dbReference>
<protein>
    <submittedName>
        <fullName evidence="7">Glycosyltransferase sugar-binding region containing DXD motif family</fullName>
    </submittedName>
</protein>
<dbReference type="NCBIfam" id="TIGR01586">
    <property type="entry name" value="yopT_cys_prot"/>
    <property type="match status" value="1"/>
</dbReference>
<dbReference type="InterPro" id="IPR024772">
    <property type="entry name" value="TcdA/TcdB_N"/>
</dbReference>
<evidence type="ECO:0000256" key="4">
    <source>
        <dbReference type="SAM" id="MobiDB-lite"/>
    </source>
</evidence>
<dbReference type="GO" id="GO:0006508">
    <property type="term" value="P:proteolysis"/>
    <property type="evidence" value="ECO:0007669"/>
    <property type="project" value="UniProtKB-KW"/>
</dbReference>
<feature type="region of interest" description="Disordered" evidence="4">
    <location>
        <begin position="112"/>
        <end position="247"/>
    </location>
</feature>
<dbReference type="EMBL" id="CP002608">
    <property type="protein sequence ID" value="AEB41866.1"/>
    <property type="molecule type" value="Genomic_DNA"/>
</dbReference>
<evidence type="ECO:0000256" key="2">
    <source>
        <dbReference type="ARBA" id="ARBA00022801"/>
    </source>
</evidence>
<name>A0AA34RDR8_CHLPE</name>
<dbReference type="SUPFAM" id="SSF53448">
    <property type="entry name" value="Nucleotide-diphospho-sugar transferases"/>
    <property type="match status" value="1"/>
</dbReference>
<dbReference type="Pfam" id="PF11996">
    <property type="entry name" value="DUF3491"/>
    <property type="match status" value="1"/>
</dbReference>
<evidence type="ECO:0000313" key="8">
    <source>
        <dbReference type="Proteomes" id="UP000008305"/>
    </source>
</evidence>
<feature type="region of interest" description="Disordered" evidence="4">
    <location>
        <begin position="670"/>
        <end position="736"/>
    </location>
</feature>
<dbReference type="CDD" id="cd20495">
    <property type="entry name" value="C58_PaToxP-like"/>
    <property type="match status" value="1"/>
</dbReference>
<dbReference type="NCBIfam" id="NF033479">
    <property type="entry name" value="Efa1_rel_toxin"/>
    <property type="match status" value="1"/>
</dbReference>
<dbReference type="InterPro" id="IPR021882">
    <property type="entry name" value="DUF3491"/>
</dbReference>